<dbReference type="AlphaFoldDB" id="A0A964BZT2"/>
<evidence type="ECO:0000313" key="1">
    <source>
        <dbReference type="EMBL" id="MCC0179807.1"/>
    </source>
</evidence>
<keyword evidence="2" id="KW-1185">Reference proteome</keyword>
<protein>
    <submittedName>
        <fullName evidence="1">Type II toxin-antitoxin system RelE/ParE family toxin</fullName>
    </submittedName>
</protein>
<dbReference type="InterPro" id="IPR009241">
    <property type="entry name" value="HigB-like"/>
</dbReference>
<dbReference type="EMBL" id="JADWDC010000117">
    <property type="protein sequence ID" value="MCC0179807.1"/>
    <property type="molecule type" value="Genomic_DNA"/>
</dbReference>
<sequence length="112" mass="13074">MSWFQDYSNSLSSSFLSQLNKKIDCTIAIMSNMTYYVQKGESLSMPQSRPMPSISKRCHELRINDESQTWRIIYRLDEDAIVVVDVFAKKTNKTPDAVIKRCQKRLKQYDAI</sequence>
<accession>A0A964BZT2</accession>
<dbReference type="Pfam" id="PF05973">
    <property type="entry name" value="Gp49"/>
    <property type="match status" value="1"/>
</dbReference>
<name>A0A964BZT2_9CYAN</name>
<evidence type="ECO:0000313" key="2">
    <source>
        <dbReference type="Proteomes" id="UP000729733"/>
    </source>
</evidence>
<proteinExistence type="predicted"/>
<organism evidence="1 2">
    <name type="scientific">Waterburya agarophytonicola KI4</name>
    <dbReference type="NCBI Taxonomy" id="2874699"/>
    <lineage>
        <taxon>Bacteria</taxon>
        <taxon>Bacillati</taxon>
        <taxon>Cyanobacteriota</taxon>
        <taxon>Cyanophyceae</taxon>
        <taxon>Pleurocapsales</taxon>
        <taxon>Hyellaceae</taxon>
        <taxon>Waterburya</taxon>
        <taxon>Waterburya agarophytonicola</taxon>
    </lineage>
</organism>
<reference evidence="1" key="1">
    <citation type="journal article" date="2021" name="Antonie Van Leeuwenhoek">
        <title>Draft genome and description of Waterburya agarophytonicola gen. nov. sp. nov. (Pleurocapsales, Cyanobacteria): a seaweed symbiont.</title>
        <authorList>
            <person name="Bonthond G."/>
            <person name="Shalygin S."/>
            <person name="Bayer T."/>
            <person name="Weinberger F."/>
        </authorList>
    </citation>
    <scope>NUCLEOTIDE SEQUENCE</scope>
    <source>
        <strain evidence="1">KI4</strain>
    </source>
</reference>
<gene>
    <name evidence="1" type="ORF">I4641_22985</name>
</gene>
<dbReference type="Proteomes" id="UP000729733">
    <property type="component" value="Unassembled WGS sequence"/>
</dbReference>
<comment type="caution">
    <text evidence="1">The sequence shown here is derived from an EMBL/GenBank/DDBJ whole genome shotgun (WGS) entry which is preliminary data.</text>
</comment>